<accession>A0A370U7N9</accession>
<protein>
    <submittedName>
        <fullName evidence="2">DUF2721 domain-containing protein</fullName>
    </submittedName>
</protein>
<evidence type="ECO:0000313" key="2">
    <source>
        <dbReference type="EMBL" id="RDL43810.1"/>
    </source>
</evidence>
<sequence>MTISLTTPAMLFPAVSLLLLAYTNRFVTLASIIRNFDPEHSSENTKQQINNLRRRIYLIRRMQEAGVVSFFLCVVSMLALYWQYVDLGGYIFAASLGCLLYSLYLSVREINISCDALDVHLKNFKVDFKHRKKR</sequence>
<dbReference type="EMBL" id="QKRA01000005">
    <property type="protein sequence ID" value="RDL43810.1"/>
    <property type="molecule type" value="Genomic_DNA"/>
</dbReference>
<name>A0A370U7N9_9GAMM</name>
<keyword evidence="3" id="KW-1185">Reference proteome</keyword>
<organism evidence="2 3">
    <name type="scientific">Marinomonas piezotolerans</name>
    <dbReference type="NCBI Taxonomy" id="2213058"/>
    <lineage>
        <taxon>Bacteria</taxon>
        <taxon>Pseudomonadati</taxon>
        <taxon>Pseudomonadota</taxon>
        <taxon>Gammaproteobacteria</taxon>
        <taxon>Oceanospirillales</taxon>
        <taxon>Oceanospirillaceae</taxon>
        <taxon>Marinomonas</taxon>
    </lineage>
</organism>
<feature type="transmembrane region" description="Helical" evidence="1">
    <location>
        <begin position="65"/>
        <end position="84"/>
    </location>
</feature>
<dbReference type="OrthoDB" id="9813525at2"/>
<comment type="caution">
    <text evidence="2">The sequence shown here is derived from an EMBL/GenBank/DDBJ whole genome shotgun (WGS) entry which is preliminary data.</text>
</comment>
<keyword evidence="1" id="KW-0472">Membrane</keyword>
<feature type="transmembrane region" description="Helical" evidence="1">
    <location>
        <begin position="90"/>
        <end position="107"/>
    </location>
</feature>
<dbReference type="RefSeq" id="WP_115468295.1">
    <property type="nucleotide sequence ID" value="NZ_QKRA01000005.1"/>
</dbReference>
<dbReference type="InterPro" id="IPR021279">
    <property type="entry name" value="DUF2721"/>
</dbReference>
<gene>
    <name evidence="2" type="ORF">DN730_11540</name>
</gene>
<dbReference type="Pfam" id="PF11026">
    <property type="entry name" value="DUF2721"/>
    <property type="match status" value="1"/>
</dbReference>
<reference evidence="2 3" key="1">
    <citation type="submission" date="2018-06" db="EMBL/GenBank/DDBJ databases">
        <title>Marinomonas sp. YLB-05 draft genome sequence.</title>
        <authorList>
            <person name="Yu L."/>
            <person name="Tang X."/>
        </authorList>
    </citation>
    <scope>NUCLEOTIDE SEQUENCE [LARGE SCALE GENOMIC DNA]</scope>
    <source>
        <strain evidence="2 3">YLB-05</strain>
    </source>
</reference>
<keyword evidence="1" id="KW-1133">Transmembrane helix</keyword>
<keyword evidence="1" id="KW-0812">Transmembrane</keyword>
<proteinExistence type="predicted"/>
<feature type="transmembrane region" description="Helical" evidence="1">
    <location>
        <begin position="12"/>
        <end position="33"/>
    </location>
</feature>
<dbReference type="Proteomes" id="UP000254326">
    <property type="component" value="Unassembled WGS sequence"/>
</dbReference>
<dbReference type="AlphaFoldDB" id="A0A370U7N9"/>
<evidence type="ECO:0000256" key="1">
    <source>
        <dbReference type="SAM" id="Phobius"/>
    </source>
</evidence>
<evidence type="ECO:0000313" key="3">
    <source>
        <dbReference type="Proteomes" id="UP000254326"/>
    </source>
</evidence>